<comment type="caution">
    <text evidence="2">The sequence shown here is derived from an EMBL/GenBank/DDBJ whole genome shotgun (WGS) entry which is preliminary data.</text>
</comment>
<name>A0ABC8RY95_9AQUA</name>
<feature type="chain" id="PRO_5044829027" description="Secreted protein" evidence="1">
    <location>
        <begin position="21"/>
        <end position="176"/>
    </location>
</feature>
<gene>
    <name evidence="2" type="ORF">ILEXP_LOCUS18062</name>
</gene>
<keyword evidence="3" id="KW-1185">Reference proteome</keyword>
<sequence>MLGMVLHCFGLCCFVSIVCSGAVYDRDGVQCGSLCSLSHGDDRAGSQNRLDHVLHAGGARQRDAVFHYLWFRYKNSKDGSEKTKVIKEIRDTMMRRKYFDGSVDIIALFLFGPGKSRCRCLRPTVGGVPDEDGLIHTREFAIFCNKGISQAALEKACIAACSGYDKGQRDPSIRGY</sequence>
<evidence type="ECO:0000313" key="3">
    <source>
        <dbReference type="Proteomes" id="UP001642360"/>
    </source>
</evidence>
<evidence type="ECO:0008006" key="4">
    <source>
        <dbReference type="Google" id="ProtNLM"/>
    </source>
</evidence>
<reference evidence="2 3" key="1">
    <citation type="submission" date="2024-02" db="EMBL/GenBank/DDBJ databases">
        <authorList>
            <person name="Vignale AGUSTIN F."/>
            <person name="Sosa J E."/>
            <person name="Modenutti C."/>
        </authorList>
    </citation>
    <scope>NUCLEOTIDE SEQUENCE [LARGE SCALE GENOMIC DNA]</scope>
</reference>
<feature type="signal peptide" evidence="1">
    <location>
        <begin position="1"/>
        <end position="20"/>
    </location>
</feature>
<organism evidence="2 3">
    <name type="scientific">Ilex paraguariensis</name>
    <name type="common">yerba mate</name>
    <dbReference type="NCBI Taxonomy" id="185542"/>
    <lineage>
        <taxon>Eukaryota</taxon>
        <taxon>Viridiplantae</taxon>
        <taxon>Streptophyta</taxon>
        <taxon>Embryophyta</taxon>
        <taxon>Tracheophyta</taxon>
        <taxon>Spermatophyta</taxon>
        <taxon>Magnoliopsida</taxon>
        <taxon>eudicotyledons</taxon>
        <taxon>Gunneridae</taxon>
        <taxon>Pentapetalae</taxon>
        <taxon>asterids</taxon>
        <taxon>campanulids</taxon>
        <taxon>Aquifoliales</taxon>
        <taxon>Aquifoliaceae</taxon>
        <taxon>Ilex</taxon>
    </lineage>
</organism>
<evidence type="ECO:0000313" key="2">
    <source>
        <dbReference type="EMBL" id="CAK9149954.1"/>
    </source>
</evidence>
<protein>
    <recommendedName>
        <fullName evidence="4">Secreted protein</fullName>
    </recommendedName>
</protein>
<proteinExistence type="predicted"/>
<dbReference type="Proteomes" id="UP001642360">
    <property type="component" value="Unassembled WGS sequence"/>
</dbReference>
<evidence type="ECO:0000256" key="1">
    <source>
        <dbReference type="SAM" id="SignalP"/>
    </source>
</evidence>
<accession>A0ABC8RY95</accession>
<dbReference type="EMBL" id="CAUOFW020001969">
    <property type="protein sequence ID" value="CAK9149954.1"/>
    <property type="molecule type" value="Genomic_DNA"/>
</dbReference>
<keyword evidence="1" id="KW-0732">Signal</keyword>
<dbReference type="InterPro" id="IPR046427">
    <property type="entry name" value="Legumain_prodom_sf"/>
</dbReference>
<dbReference type="Gene3D" id="1.10.132.130">
    <property type="match status" value="1"/>
</dbReference>
<dbReference type="AlphaFoldDB" id="A0ABC8RY95"/>